<keyword evidence="4" id="KW-1185">Reference proteome</keyword>
<organism evidence="3 4">
    <name type="scientific">Paenacidovorax monticola</name>
    <dbReference type="NCBI Taxonomy" id="1926868"/>
    <lineage>
        <taxon>Bacteria</taxon>
        <taxon>Pseudomonadati</taxon>
        <taxon>Pseudomonadota</taxon>
        <taxon>Betaproteobacteria</taxon>
        <taxon>Burkholderiales</taxon>
        <taxon>Comamonadaceae</taxon>
        <taxon>Paenacidovorax</taxon>
    </lineage>
</organism>
<name>A0A7H0HJ88_9BURK</name>
<feature type="region of interest" description="Disordered" evidence="1">
    <location>
        <begin position="394"/>
        <end position="419"/>
    </location>
</feature>
<dbReference type="InterPro" id="IPR025402">
    <property type="entry name" value="DMP19_C"/>
</dbReference>
<sequence length="419" mass="46500">MTPALLPSIDWPALLRSAPHFSHAIVDALHASGPDGFAPLVRAVYYFDLFDAQVSNGGVDQYFANVAAHLDDAGAVPGIIAANPVYAPLLPLIEEAHAIWNAVADAYCEEDDEDEEDEDEDEDDLLAPHAERMEAIATAFFAQHHAIRQRLEEDIVRDPHRYFALAPVPGLRGSGVEHVALADGAHRLRFVEGFPIGPNVFENGDGGCKNGCDVVWFSPDRTLLQCETAGFGGERSRHWIHYPSQASSSWTTGEDFMSGAPQSVRNDRLALGLGHHGLHEYFSAEGRRESATLHWHGEELCSEHFYPDGAALLRCKRQGHGEHRLRYWPNGALNTESIEERDGRERYLRCLDPEGRDLAPNGTGRLHEMLSLDSAMRQWREGELVGGFLSGPLRRMASHPDGSQPRETERSFYKNGRAQ</sequence>
<dbReference type="AlphaFoldDB" id="A0A7H0HJ88"/>
<evidence type="ECO:0000313" key="3">
    <source>
        <dbReference type="EMBL" id="QNP60604.1"/>
    </source>
</evidence>
<reference evidence="3 4" key="1">
    <citation type="submission" date="2020-08" db="EMBL/GenBank/DDBJ databases">
        <title>Genome sequence of Acidovorax monticola KACC 19171T.</title>
        <authorList>
            <person name="Hyun D.-W."/>
            <person name="Bae J.-W."/>
        </authorList>
    </citation>
    <scope>NUCLEOTIDE SEQUENCE [LARGE SCALE GENOMIC DNA]</scope>
    <source>
        <strain evidence="3 4">KACC 19171</strain>
    </source>
</reference>
<evidence type="ECO:0000256" key="1">
    <source>
        <dbReference type="SAM" id="MobiDB-lite"/>
    </source>
</evidence>
<evidence type="ECO:0000313" key="4">
    <source>
        <dbReference type="Proteomes" id="UP000516057"/>
    </source>
</evidence>
<dbReference type="KEGG" id="amon:H9L24_07235"/>
<feature type="domain" description="DNA mimic protein DMP19 C-terminal" evidence="2">
    <location>
        <begin position="38"/>
        <end position="152"/>
    </location>
</feature>
<gene>
    <name evidence="3" type="ORF">H9L24_07235</name>
</gene>
<accession>A0A7H0HJ88</accession>
<dbReference type="EMBL" id="CP060790">
    <property type="protein sequence ID" value="QNP60604.1"/>
    <property type="molecule type" value="Genomic_DNA"/>
</dbReference>
<protein>
    <recommendedName>
        <fullName evidence="2">DNA mimic protein DMP19 C-terminal domain-containing protein</fullName>
    </recommendedName>
</protein>
<dbReference type="Pfam" id="PF14300">
    <property type="entry name" value="DMP19"/>
    <property type="match status" value="1"/>
</dbReference>
<proteinExistence type="predicted"/>
<dbReference type="RefSeq" id="WP_187737585.1">
    <property type="nucleotide sequence ID" value="NZ_CP060790.1"/>
</dbReference>
<evidence type="ECO:0000259" key="2">
    <source>
        <dbReference type="Pfam" id="PF14300"/>
    </source>
</evidence>
<dbReference type="Proteomes" id="UP000516057">
    <property type="component" value="Chromosome"/>
</dbReference>